<evidence type="ECO:0000256" key="2">
    <source>
        <dbReference type="SAM" id="Coils"/>
    </source>
</evidence>
<evidence type="ECO:0000256" key="1">
    <source>
        <dbReference type="ARBA" id="ARBA00023125"/>
    </source>
</evidence>
<feature type="coiled-coil region" evidence="2">
    <location>
        <begin position="83"/>
        <end position="117"/>
    </location>
</feature>
<dbReference type="Proteomes" id="UP001138997">
    <property type="component" value="Unassembled WGS sequence"/>
</dbReference>
<dbReference type="InterPro" id="IPR009061">
    <property type="entry name" value="DNA-bd_dom_put_sf"/>
</dbReference>
<dbReference type="SMART" id="SM00422">
    <property type="entry name" value="HTH_MERR"/>
    <property type="match status" value="1"/>
</dbReference>
<name>A0A9X1SW71_9ACTN</name>
<dbReference type="PROSITE" id="PS00552">
    <property type="entry name" value="HTH_MERR_1"/>
    <property type="match status" value="1"/>
</dbReference>
<evidence type="ECO:0000313" key="6">
    <source>
        <dbReference type="Proteomes" id="UP001138997"/>
    </source>
</evidence>
<comment type="caution">
    <text evidence="5">The sequence shown here is derived from an EMBL/GenBank/DDBJ whole genome shotgun (WGS) entry which is preliminary data.</text>
</comment>
<dbReference type="Pfam" id="PF13411">
    <property type="entry name" value="MerR_1"/>
    <property type="match status" value="1"/>
</dbReference>
<reference evidence="5" key="1">
    <citation type="submission" date="2021-11" db="EMBL/GenBank/DDBJ databases">
        <title>Streptomyces corallinus and Kineosporia corallina sp. nov., two new coral-derived marine actinobacteria.</title>
        <authorList>
            <person name="Buangrab K."/>
            <person name="Sutthacheep M."/>
            <person name="Yeemin T."/>
            <person name="Harunari E."/>
            <person name="Igarashi Y."/>
            <person name="Sripreechasak P."/>
            <person name="Kanchanasin P."/>
            <person name="Tanasupawat S."/>
            <person name="Phongsopitanun W."/>
        </authorList>
    </citation>
    <scope>NUCLEOTIDE SEQUENCE</scope>
    <source>
        <strain evidence="5">JCM 31032</strain>
    </source>
</reference>
<proteinExistence type="predicted"/>
<dbReference type="EMBL" id="JAJOMB010000018">
    <property type="protein sequence ID" value="MCD5314742.1"/>
    <property type="molecule type" value="Genomic_DNA"/>
</dbReference>
<dbReference type="CDD" id="cd01109">
    <property type="entry name" value="HTH_YyaN"/>
    <property type="match status" value="1"/>
</dbReference>
<dbReference type="PANTHER" id="PTHR30204:SF98">
    <property type="entry name" value="HTH-TYPE TRANSCRIPTIONAL REGULATOR ADHR"/>
    <property type="match status" value="1"/>
</dbReference>
<dbReference type="PANTHER" id="PTHR30204">
    <property type="entry name" value="REDOX-CYCLING DRUG-SENSING TRANSCRIPTIONAL ACTIVATOR SOXR"/>
    <property type="match status" value="1"/>
</dbReference>
<feature type="domain" description="HTH merR-type" evidence="4">
    <location>
        <begin position="8"/>
        <end position="78"/>
    </location>
</feature>
<dbReference type="Gene3D" id="1.10.1660.10">
    <property type="match status" value="1"/>
</dbReference>
<dbReference type="GO" id="GO:0003700">
    <property type="term" value="F:DNA-binding transcription factor activity"/>
    <property type="evidence" value="ECO:0007669"/>
    <property type="project" value="InterPro"/>
</dbReference>
<dbReference type="RefSeq" id="WP_231447547.1">
    <property type="nucleotide sequence ID" value="NZ_JAJOMB010000018.1"/>
</dbReference>
<keyword evidence="2" id="KW-0175">Coiled coil</keyword>
<accession>A0A9X1SW71</accession>
<dbReference type="GO" id="GO:0003677">
    <property type="term" value="F:DNA binding"/>
    <property type="evidence" value="ECO:0007669"/>
    <property type="project" value="UniProtKB-KW"/>
</dbReference>
<evidence type="ECO:0000313" key="5">
    <source>
        <dbReference type="EMBL" id="MCD5314742.1"/>
    </source>
</evidence>
<dbReference type="AlphaFoldDB" id="A0A9X1SW71"/>
<protein>
    <submittedName>
        <fullName evidence="5">MerR family transcriptional regulator</fullName>
    </submittedName>
</protein>
<evidence type="ECO:0000259" key="4">
    <source>
        <dbReference type="PROSITE" id="PS50937"/>
    </source>
</evidence>
<keyword evidence="1" id="KW-0238">DNA-binding</keyword>
<feature type="region of interest" description="Disordered" evidence="3">
    <location>
        <begin position="126"/>
        <end position="166"/>
    </location>
</feature>
<dbReference type="SUPFAM" id="SSF46955">
    <property type="entry name" value="Putative DNA-binding domain"/>
    <property type="match status" value="1"/>
</dbReference>
<organism evidence="5 6">
    <name type="scientific">Kineosporia babensis</name>
    <dbReference type="NCBI Taxonomy" id="499548"/>
    <lineage>
        <taxon>Bacteria</taxon>
        <taxon>Bacillati</taxon>
        <taxon>Actinomycetota</taxon>
        <taxon>Actinomycetes</taxon>
        <taxon>Kineosporiales</taxon>
        <taxon>Kineosporiaceae</taxon>
        <taxon>Kineosporia</taxon>
    </lineage>
</organism>
<dbReference type="InterPro" id="IPR000551">
    <property type="entry name" value="MerR-type_HTH_dom"/>
</dbReference>
<gene>
    <name evidence="5" type="ORF">LR394_27950</name>
</gene>
<keyword evidence="6" id="KW-1185">Reference proteome</keyword>
<sequence>MTTTTDDLLSIGELSAETGLSAHTLRFYEQENLFLNEVSRDSVGRRVYRRADVLWLHLLTRLRDSGMPLADIARYADLVRAGAGNERQRLDLLREHREKMQAEMARLTASMEAVAQKITLYESALAEGKPEQPWQDDQGDCMVVPPPERSGRQQPPRYTGARQQHG</sequence>
<evidence type="ECO:0000256" key="3">
    <source>
        <dbReference type="SAM" id="MobiDB-lite"/>
    </source>
</evidence>
<dbReference type="InterPro" id="IPR047057">
    <property type="entry name" value="MerR_fam"/>
</dbReference>
<dbReference type="PROSITE" id="PS50937">
    <property type="entry name" value="HTH_MERR_2"/>
    <property type="match status" value="1"/>
</dbReference>